<evidence type="ECO:0000313" key="1">
    <source>
        <dbReference type="EMBL" id="DAF88487.1"/>
    </source>
</evidence>
<organism evidence="1">
    <name type="scientific">Inoviridae sp. ctNqM18</name>
    <dbReference type="NCBI Taxonomy" id="2825780"/>
    <lineage>
        <taxon>Viruses</taxon>
        <taxon>Monodnaviria</taxon>
        <taxon>Loebvirae</taxon>
        <taxon>Hofneiviricota</taxon>
        <taxon>Faserviricetes</taxon>
        <taxon>Tubulavirales</taxon>
        <taxon>Inoviridae</taxon>
    </lineage>
</organism>
<proteinExistence type="predicted"/>
<accession>A0A8S5U210</accession>
<sequence>MKIIFDEMDLRSLEVIEIARQLLSFFDRCDNCDCEGCPECNFLGVVQVRNADGTEFG</sequence>
<dbReference type="EMBL" id="BK015986">
    <property type="protein sequence ID" value="DAF88487.1"/>
    <property type="molecule type" value="Genomic_DNA"/>
</dbReference>
<protein>
    <submittedName>
        <fullName evidence="1">Uncharacterized protein</fullName>
    </submittedName>
</protein>
<name>A0A8S5U210_9VIRU</name>
<reference evidence="1" key="1">
    <citation type="journal article" date="2021" name="Proc. Natl. Acad. Sci. U.S.A.">
        <title>A Catalog of Tens of Thousands of Viruses from Human Metagenomes Reveals Hidden Associations with Chronic Diseases.</title>
        <authorList>
            <person name="Tisza M.J."/>
            <person name="Buck C.B."/>
        </authorList>
    </citation>
    <scope>NUCLEOTIDE SEQUENCE</scope>
    <source>
        <strain evidence="1">CtNqM18</strain>
    </source>
</reference>